<dbReference type="KEGG" id="cfm:BJL90_02920"/>
<sequence>MVFYPPVYDDEIIYSIFTRYFELSGLIGVKEALITLFGTSTPCIYTMFPKYLKRFMGKAELFNNQDFNKYMMDNTILPLFKPFICKDSFESIQVLLEEYEEKAINAKLGLTMKDSFIKVDSIKICLECIKMDYQKFGETYLRIEHQIKGNNVCWKHNEVLYEHKIRDYKNDTIIKINEIIRKNLIEDYFRQVFIGDTFYEHLDLAISIADIFKTKDIEINLQLTKDKYKDVLFDKKLITPKGYLKQTKLTEMMYDCYSSEFLVIQNAYIDEKNKDNWLHRMMIKSRNVTNPIKHLLFIRMLFGSYNDFLEY</sequence>
<dbReference type="EMBL" id="CP017603">
    <property type="protein sequence ID" value="AOY75003.1"/>
    <property type="molecule type" value="Genomic_DNA"/>
</dbReference>
<gene>
    <name evidence="3" type="ORF">BJL90_02920</name>
    <name evidence="4" type="ORF">CLFO_38250</name>
</gene>
<organism evidence="4 6">
    <name type="scientific">Clostridium formicaceticum</name>
    <dbReference type="NCBI Taxonomy" id="1497"/>
    <lineage>
        <taxon>Bacteria</taxon>
        <taxon>Bacillati</taxon>
        <taxon>Bacillota</taxon>
        <taxon>Clostridia</taxon>
        <taxon>Eubacteriales</taxon>
        <taxon>Clostridiaceae</taxon>
        <taxon>Clostridium</taxon>
    </lineage>
</organism>
<dbReference type="Pfam" id="PF06527">
    <property type="entry name" value="TniQ"/>
    <property type="match status" value="1"/>
</dbReference>
<name>A0AAC9RQX1_9CLOT</name>
<evidence type="ECO:0000313" key="5">
    <source>
        <dbReference type="Proteomes" id="UP000177894"/>
    </source>
</evidence>
<dbReference type="Pfam" id="PF15978">
    <property type="entry name" value="TnsD"/>
    <property type="match status" value="1"/>
</dbReference>
<dbReference type="InterPro" id="IPR009492">
    <property type="entry name" value="TniQ"/>
</dbReference>
<dbReference type="Proteomes" id="UP000177894">
    <property type="component" value="Chromosome"/>
</dbReference>
<proteinExistence type="predicted"/>
<dbReference type="RefSeq" id="WP_070964125.1">
    <property type="nucleotide sequence ID" value="NZ_CP017603.1"/>
</dbReference>
<keyword evidence="5" id="KW-1185">Reference proteome</keyword>
<accession>A0AAC9RQX1</accession>
<evidence type="ECO:0000313" key="3">
    <source>
        <dbReference type="EMBL" id="AOY75003.1"/>
    </source>
</evidence>
<dbReference type="Proteomes" id="UP000192478">
    <property type="component" value="Chromosome"/>
</dbReference>
<evidence type="ECO:0000259" key="1">
    <source>
        <dbReference type="Pfam" id="PF06527"/>
    </source>
</evidence>
<evidence type="ECO:0000313" key="4">
    <source>
        <dbReference type="EMBL" id="ARE89418.1"/>
    </source>
</evidence>
<dbReference type="EMBL" id="CP020559">
    <property type="protein sequence ID" value="ARE89418.1"/>
    <property type="molecule type" value="Genomic_DNA"/>
</dbReference>
<protein>
    <recommendedName>
        <fullName evidence="7">Transposon Tn7 transposition protein TnsD C-termianl domain-containing protein</fullName>
    </recommendedName>
</protein>
<dbReference type="AlphaFoldDB" id="A0AAC9RQX1"/>
<feature type="domain" description="Transposon Tn7 transposition protein TnsD C-terminal" evidence="2">
    <location>
        <begin position="207"/>
        <end position="309"/>
    </location>
</feature>
<dbReference type="InterPro" id="IPR032750">
    <property type="entry name" value="TnsD_C"/>
</dbReference>
<evidence type="ECO:0008006" key="7">
    <source>
        <dbReference type="Google" id="ProtNLM"/>
    </source>
</evidence>
<reference evidence="4 6" key="2">
    <citation type="submission" date="2017-03" db="EMBL/GenBank/DDBJ databases">
        <title>Complete sequence of Clostridium formicaceticum DSM 92.</title>
        <authorList>
            <person name="Poehlein A."/>
            <person name="Karl M."/>
            <person name="Bengelsdorf F.R."/>
            <person name="Duerre P."/>
            <person name="Daniel R."/>
        </authorList>
    </citation>
    <scope>NUCLEOTIDE SEQUENCE [LARGE SCALE GENOMIC DNA]</scope>
    <source>
        <strain evidence="4 6">DSM 92</strain>
    </source>
</reference>
<evidence type="ECO:0000259" key="2">
    <source>
        <dbReference type="Pfam" id="PF15978"/>
    </source>
</evidence>
<evidence type="ECO:0000313" key="6">
    <source>
        <dbReference type="Proteomes" id="UP000192478"/>
    </source>
</evidence>
<reference evidence="3 5" key="1">
    <citation type="submission" date="2016-10" db="EMBL/GenBank/DDBJ databases">
        <title>Complete Genome Sequence of Acetogen Clostridium formicoaceticum ATCC 27076.</title>
        <authorList>
            <person name="Bao T."/>
            <person name="Cheng C."/>
            <person name="Zhao J."/>
            <person name="Yang S.-T."/>
            <person name="Wang J."/>
            <person name="Wang M."/>
        </authorList>
    </citation>
    <scope>NUCLEOTIDE SEQUENCE [LARGE SCALE GENOMIC DNA]</scope>
    <source>
        <strain evidence="3 5">ATCC 27076</strain>
    </source>
</reference>
<feature type="domain" description="TniQ" evidence="1">
    <location>
        <begin position="4"/>
        <end position="159"/>
    </location>
</feature>